<feature type="transmembrane region" description="Helical" evidence="8">
    <location>
        <begin position="794"/>
        <end position="812"/>
    </location>
</feature>
<dbReference type="NCBIfam" id="TIGR01494">
    <property type="entry name" value="ATPase_P-type"/>
    <property type="match status" value="3"/>
</dbReference>
<dbReference type="Pfam" id="PF00689">
    <property type="entry name" value="Cation_ATPase_C"/>
    <property type="match status" value="1"/>
</dbReference>
<dbReference type="SUPFAM" id="SSF81665">
    <property type="entry name" value="Calcium ATPase, transmembrane domain M"/>
    <property type="match status" value="1"/>
</dbReference>
<name>A0ABY9H9W9_9MOLU</name>
<evidence type="ECO:0000256" key="3">
    <source>
        <dbReference type="ARBA" id="ARBA00022741"/>
    </source>
</evidence>
<feature type="transmembrane region" description="Helical" evidence="8">
    <location>
        <begin position="674"/>
        <end position="696"/>
    </location>
</feature>
<keyword evidence="11" id="KW-1185">Reference proteome</keyword>
<dbReference type="InterPro" id="IPR044492">
    <property type="entry name" value="P_typ_ATPase_HD_dom"/>
</dbReference>
<evidence type="ECO:0000256" key="7">
    <source>
        <dbReference type="ARBA" id="ARBA00023136"/>
    </source>
</evidence>
<feature type="transmembrane region" description="Helical" evidence="8">
    <location>
        <begin position="49"/>
        <end position="70"/>
    </location>
</feature>
<dbReference type="Pfam" id="PF13246">
    <property type="entry name" value="Cation_ATPase"/>
    <property type="match status" value="1"/>
</dbReference>
<dbReference type="SFLD" id="SFLDS00003">
    <property type="entry name" value="Haloacid_Dehalogenase"/>
    <property type="match status" value="1"/>
</dbReference>
<keyword evidence="4" id="KW-0067">ATP-binding</keyword>
<feature type="transmembrane region" description="Helical" evidence="8">
    <location>
        <begin position="288"/>
        <end position="314"/>
    </location>
</feature>
<dbReference type="InterPro" id="IPR004014">
    <property type="entry name" value="ATPase_P-typ_cation-transptr_N"/>
</dbReference>
<dbReference type="InterPro" id="IPR018303">
    <property type="entry name" value="ATPase_P-typ_P_site"/>
</dbReference>
<dbReference type="SMART" id="SM00831">
    <property type="entry name" value="Cation_ATPase_N"/>
    <property type="match status" value="1"/>
</dbReference>
<dbReference type="InterPro" id="IPR036412">
    <property type="entry name" value="HAD-like_sf"/>
</dbReference>
<dbReference type="InterPro" id="IPR023214">
    <property type="entry name" value="HAD_sf"/>
</dbReference>
<dbReference type="PRINTS" id="PR00120">
    <property type="entry name" value="HATPASE"/>
</dbReference>
<evidence type="ECO:0000313" key="10">
    <source>
        <dbReference type="EMBL" id="WLP85332.1"/>
    </source>
</evidence>
<feature type="transmembrane region" description="Helical" evidence="8">
    <location>
        <begin position="716"/>
        <end position="737"/>
    </location>
</feature>
<gene>
    <name evidence="10" type="ORF">Q8852_03350</name>
</gene>
<dbReference type="Gene3D" id="1.20.1110.10">
    <property type="entry name" value="Calcium-transporting ATPase, transmembrane domain"/>
    <property type="match status" value="1"/>
</dbReference>
<feature type="transmembrane region" description="Helical" evidence="8">
    <location>
        <begin position="758"/>
        <end position="782"/>
    </location>
</feature>
<dbReference type="SUPFAM" id="SSF81653">
    <property type="entry name" value="Calcium ATPase, transduction domain A"/>
    <property type="match status" value="1"/>
</dbReference>
<dbReference type="Proteomes" id="UP001237011">
    <property type="component" value="Chromosome"/>
</dbReference>
<dbReference type="InterPro" id="IPR001757">
    <property type="entry name" value="P_typ_ATPase"/>
</dbReference>
<reference evidence="10" key="1">
    <citation type="submission" date="2023-08" db="EMBL/GenBank/DDBJ databases">
        <title>Complete genome sequence of Mycoplasma seminis 2200.</title>
        <authorList>
            <person name="Spergser J."/>
        </authorList>
    </citation>
    <scope>NUCLEOTIDE SEQUENCE [LARGE SCALE GENOMIC DNA]</scope>
    <source>
        <strain evidence="10">2200</strain>
    </source>
</reference>
<feature type="transmembrane region" description="Helical" evidence="8">
    <location>
        <begin position="833"/>
        <end position="851"/>
    </location>
</feature>
<sequence length="903" mass="98187">MENLTQTDLKSGLSQDEANKRLQAFGENALKAKKRENIFLMFLRQFKDIMMIMLLVAAAFSFAVAIFEHASGKLTSSGEVAIAYIEPFIILIVVTLNAMLGVYQEIKSDQAVKALEKSNELSCKVIRDGNMQVIPSSQLTIGDLIVIEAGDMIPADAKLVESFSLSVVESAITGEALAVDKKVGDIPNAEQLPLGDRYNTLFSGTYCVAGRAIALVIAIGKETEIGKINSSIQEQEMPKTPLQLKLDKLSKIFGIAGAVLFILATVLQIILTGVFNHQWNNPELYSNALIIGISLAVAAIPEGLITFTTVLLAIGVSRMTKENAIIKAFPAVETLGSTSIICTDKTGTLTENKMTVVKFYDALYHGDDLAKSQALGSFVACCDAEVNLDENGAYNEVGDPTETAILRFGLEKDNSKEMFYSKFEKISSLPFDSDRKMMSVLIQTPSGDKIIITKGAPDVIFSKCANVSDEIKHKNEQWSNQAMRVIAVAFKKVAPDKTHITLEDETNLTFSGMVGLIDPPRANVKTSIDEAKSAGIKTVMITGDHLTTAVAIARSLGIYSEGDIAIDGNKLASMSDEELTKEVKHISVYARVNPSDKLRIVKAWQAHNEVVAMTGDGVNDAPALKASDVGCAMGITGTDVSKQAADVILTDDNFNTIVKAVKSGRETFIRIKTVILNLLVSSLTEIIVMLFGLFLFRFIFKNTINSAEFIVLTAAQLLWINLLTHGLPAIALGMIPSDVDVMHQKPVNKNQSIFANGMGIRLIIQSCVISLAALLSYLIVGLVAQHNGVVEKDFVKLTSTATFITLGIGSSLNSLNLMSKNSIFKCSFKKYKLVYLASSFSFICMIISAFVPGLAQLFGNVDLIRFENYSTVYWLIPLLLGFTLLICEEITKAVQSFKAKKQK</sequence>
<dbReference type="Gene3D" id="2.70.150.10">
    <property type="entry name" value="Calcium-transporting ATPase, cytoplasmic transduction domain A"/>
    <property type="match status" value="1"/>
</dbReference>
<evidence type="ECO:0000313" key="11">
    <source>
        <dbReference type="Proteomes" id="UP001237011"/>
    </source>
</evidence>
<dbReference type="SFLD" id="SFLDF00027">
    <property type="entry name" value="p-type_atpase"/>
    <property type="match status" value="1"/>
</dbReference>
<keyword evidence="6 8" id="KW-1133">Transmembrane helix</keyword>
<protein>
    <submittedName>
        <fullName evidence="10">Cation-translocating P-type ATPase</fullName>
    </submittedName>
</protein>
<evidence type="ECO:0000256" key="1">
    <source>
        <dbReference type="ARBA" id="ARBA00004141"/>
    </source>
</evidence>
<feature type="domain" description="Cation-transporting P-type ATPase N-terminal" evidence="9">
    <location>
        <begin position="1"/>
        <end position="66"/>
    </location>
</feature>
<dbReference type="InterPro" id="IPR023298">
    <property type="entry name" value="ATPase_P-typ_TM_dom_sf"/>
</dbReference>
<evidence type="ECO:0000256" key="5">
    <source>
        <dbReference type="ARBA" id="ARBA00022967"/>
    </source>
</evidence>
<comment type="subcellular location">
    <subcellularLocation>
        <location evidence="1">Membrane</location>
        <topology evidence="1">Multi-pass membrane protein</topology>
    </subcellularLocation>
</comment>
<dbReference type="InterPro" id="IPR059000">
    <property type="entry name" value="ATPase_P-type_domA"/>
</dbReference>
<dbReference type="Gene3D" id="3.40.50.1000">
    <property type="entry name" value="HAD superfamily/HAD-like"/>
    <property type="match status" value="1"/>
</dbReference>
<accession>A0ABY9H9W9</accession>
<evidence type="ECO:0000256" key="4">
    <source>
        <dbReference type="ARBA" id="ARBA00022840"/>
    </source>
</evidence>
<dbReference type="InterPro" id="IPR008250">
    <property type="entry name" value="ATPase_P-typ_transduc_dom_A_sf"/>
</dbReference>
<feature type="transmembrane region" description="Helical" evidence="8">
    <location>
        <begin position="252"/>
        <end position="276"/>
    </location>
</feature>
<dbReference type="SFLD" id="SFLDG00002">
    <property type="entry name" value="C1.7:_P-type_atpase_like"/>
    <property type="match status" value="1"/>
</dbReference>
<dbReference type="InterPro" id="IPR006068">
    <property type="entry name" value="ATPase_P-typ_cation-transptr_C"/>
</dbReference>
<proteinExistence type="predicted"/>
<dbReference type="PROSITE" id="PS00154">
    <property type="entry name" value="ATPASE_E1_E2"/>
    <property type="match status" value="1"/>
</dbReference>
<dbReference type="RefSeq" id="WP_305937768.1">
    <property type="nucleotide sequence ID" value="NZ_CP132191.1"/>
</dbReference>
<keyword evidence="7 8" id="KW-0472">Membrane</keyword>
<organism evidence="10 11">
    <name type="scientific">Mycoplasma seminis</name>
    <dbReference type="NCBI Taxonomy" id="512749"/>
    <lineage>
        <taxon>Bacteria</taxon>
        <taxon>Bacillati</taxon>
        <taxon>Mycoplasmatota</taxon>
        <taxon>Mollicutes</taxon>
        <taxon>Mycoplasmataceae</taxon>
        <taxon>Mycoplasma</taxon>
    </lineage>
</organism>
<dbReference type="Gene3D" id="3.40.1110.10">
    <property type="entry name" value="Calcium-transporting ATPase, cytoplasmic domain N"/>
    <property type="match status" value="1"/>
</dbReference>
<keyword evidence="2 8" id="KW-0812">Transmembrane</keyword>
<dbReference type="InterPro" id="IPR023299">
    <property type="entry name" value="ATPase_P-typ_cyto_dom_N"/>
</dbReference>
<dbReference type="Pfam" id="PF00122">
    <property type="entry name" value="E1-E2_ATPase"/>
    <property type="match status" value="1"/>
</dbReference>
<evidence type="ECO:0000259" key="9">
    <source>
        <dbReference type="SMART" id="SM00831"/>
    </source>
</evidence>
<evidence type="ECO:0000256" key="2">
    <source>
        <dbReference type="ARBA" id="ARBA00022692"/>
    </source>
</evidence>
<feature type="transmembrane region" description="Helical" evidence="8">
    <location>
        <begin position="871"/>
        <end position="891"/>
    </location>
</feature>
<dbReference type="PANTHER" id="PTHR42861">
    <property type="entry name" value="CALCIUM-TRANSPORTING ATPASE"/>
    <property type="match status" value="1"/>
</dbReference>
<evidence type="ECO:0000256" key="8">
    <source>
        <dbReference type="SAM" id="Phobius"/>
    </source>
</evidence>
<dbReference type="SUPFAM" id="SSF56784">
    <property type="entry name" value="HAD-like"/>
    <property type="match status" value="1"/>
</dbReference>
<evidence type="ECO:0000256" key="6">
    <source>
        <dbReference type="ARBA" id="ARBA00022989"/>
    </source>
</evidence>
<dbReference type="PRINTS" id="PR00119">
    <property type="entry name" value="CATATPASE"/>
</dbReference>
<keyword evidence="5" id="KW-1278">Translocase</keyword>
<keyword evidence="3" id="KW-0547">Nucleotide-binding</keyword>
<dbReference type="Pfam" id="PF08282">
    <property type="entry name" value="Hydrolase_3"/>
    <property type="match status" value="1"/>
</dbReference>
<dbReference type="Pfam" id="PF00690">
    <property type="entry name" value="Cation_ATPase_N"/>
    <property type="match status" value="1"/>
</dbReference>
<feature type="transmembrane region" description="Helical" evidence="8">
    <location>
        <begin position="82"/>
        <end position="103"/>
    </location>
</feature>
<dbReference type="EMBL" id="CP132191">
    <property type="protein sequence ID" value="WLP85332.1"/>
    <property type="molecule type" value="Genomic_DNA"/>
</dbReference>